<gene>
    <name evidence="2" type="ORF">OCA8868_02783</name>
</gene>
<dbReference type="EMBL" id="FXYD01000004">
    <property type="protein sequence ID" value="SMX42569.1"/>
    <property type="molecule type" value="Genomic_DNA"/>
</dbReference>
<feature type="compositionally biased region" description="Polar residues" evidence="1">
    <location>
        <begin position="16"/>
        <end position="28"/>
    </location>
</feature>
<reference evidence="3" key="1">
    <citation type="submission" date="2017-05" db="EMBL/GenBank/DDBJ databases">
        <authorList>
            <person name="Rodrigo-Torres L."/>
            <person name="Arahal R. D."/>
            <person name="Lucena T."/>
        </authorList>
    </citation>
    <scope>NUCLEOTIDE SEQUENCE [LARGE SCALE GENOMIC DNA]</scope>
    <source>
        <strain evidence="3">CECT 8868</strain>
    </source>
</reference>
<dbReference type="AlphaFoldDB" id="A0A238KI72"/>
<name>A0A238KI72_9RHOB</name>
<evidence type="ECO:0000313" key="3">
    <source>
        <dbReference type="Proteomes" id="UP000203464"/>
    </source>
</evidence>
<protein>
    <submittedName>
        <fullName evidence="2">Uncharacterized protein</fullName>
    </submittedName>
</protein>
<evidence type="ECO:0000313" key="2">
    <source>
        <dbReference type="EMBL" id="SMX42569.1"/>
    </source>
</evidence>
<dbReference type="Proteomes" id="UP000203464">
    <property type="component" value="Unassembled WGS sequence"/>
</dbReference>
<proteinExistence type="predicted"/>
<feature type="region of interest" description="Disordered" evidence="1">
    <location>
        <begin position="16"/>
        <end position="35"/>
    </location>
</feature>
<evidence type="ECO:0000256" key="1">
    <source>
        <dbReference type="SAM" id="MobiDB-lite"/>
    </source>
</evidence>
<keyword evidence="3" id="KW-1185">Reference proteome</keyword>
<organism evidence="2 3">
    <name type="scientific">Octadecabacter ascidiaceicola</name>
    <dbReference type="NCBI Taxonomy" id="1655543"/>
    <lineage>
        <taxon>Bacteria</taxon>
        <taxon>Pseudomonadati</taxon>
        <taxon>Pseudomonadota</taxon>
        <taxon>Alphaproteobacteria</taxon>
        <taxon>Rhodobacterales</taxon>
        <taxon>Roseobacteraceae</taxon>
        <taxon>Octadecabacter</taxon>
    </lineage>
</organism>
<accession>A0A238KI72</accession>
<sequence>MRARMALEDSDIENGQILTSQSFPTSKQIDVDYDT</sequence>